<keyword evidence="2" id="KW-0964">Secreted</keyword>
<proteinExistence type="predicted"/>
<accession>A0A7W9E1F7</accession>
<name>A0A7W9E1F7_9SPHI</name>
<evidence type="ECO:0000313" key="4">
    <source>
        <dbReference type="Proteomes" id="UP000537204"/>
    </source>
</evidence>
<dbReference type="RefSeq" id="WP_221300940.1">
    <property type="nucleotide sequence ID" value="NZ_JACHCE010000011.1"/>
</dbReference>
<dbReference type="Pfam" id="PF03022">
    <property type="entry name" value="MRJP"/>
    <property type="match status" value="1"/>
</dbReference>
<dbReference type="GO" id="GO:0005576">
    <property type="term" value="C:extracellular region"/>
    <property type="evidence" value="ECO:0007669"/>
    <property type="project" value="UniProtKB-SubCell"/>
</dbReference>
<dbReference type="EMBL" id="JACHCE010000011">
    <property type="protein sequence ID" value="MBB5638978.1"/>
    <property type="molecule type" value="Genomic_DNA"/>
</dbReference>
<dbReference type="InterPro" id="IPR017996">
    <property type="entry name" value="MRJP/yellow-related"/>
</dbReference>
<evidence type="ECO:0000256" key="2">
    <source>
        <dbReference type="ARBA" id="ARBA00022525"/>
    </source>
</evidence>
<sequence>MAVFLTANTISAQELKQNQHTKSVDQENNTQPEPEEVAAMDVRPGDVAVSAEGRVFATIHPLGSQKIQLVEIISGKAIPYPDASYQKNNKKASDATFDAMLGLIFDKNNKLWVIDMGLELGKTRLWAFDISTNKVIEKIELQASVAPKGTFAQDVAIDEKNGWAYLADIANPGIIALNLKTKKATRFSGHPSLQAEDKDMIINGKVVLFGGKPARVAIDPITLSADRETLFFGAMNSSSWYKVPAKLFRKQKDNYTIGHSITRVGEKPFSDGALTDADGNHYFTNLQEHAITKLDVNGKLSNIIKNEQKLLWPDNVYLAQDGWLYISTNQLNSTTGFTGKPDDGTPPFYIYRCKL</sequence>
<gene>
    <name evidence="3" type="ORF">HDE68_004916</name>
</gene>
<organism evidence="3 4">
    <name type="scientific">Pedobacter cryoconitis</name>
    <dbReference type="NCBI Taxonomy" id="188932"/>
    <lineage>
        <taxon>Bacteria</taxon>
        <taxon>Pseudomonadati</taxon>
        <taxon>Bacteroidota</taxon>
        <taxon>Sphingobacteriia</taxon>
        <taxon>Sphingobacteriales</taxon>
        <taxon>Sphingobacteriaceae</taxon>
        <taxon>Pedobacter</taxon>
    </lineage>
</organism>
<evidence type="ECO:0000313" key="3">
    <source>
        <dbReference type="EMBL" id="MBB5638978.1"/>
    </source>
</evidence>
<dbReference type="AlphaFoldDB" id="A0A7W9E1F7"/>
<reference evidence="3 4" key="1">
    <citation type="submission" date="2020-08" db="EMBL/GenBank/DDBJ databases">
        <title>Genomic Encyclopedia of Type Strains, Phase IV (KMG-V): Genome sequencing to study the core and pangenomes of soil and plant-associated prokaryotes.</title>
        <authorList>
            <person name="Whitman W."/>
        </authorList>
    </citation>
    <scope>NUCLEOTIDE SEQUENCE [LARGE SCALE GENOMIC DNA]</scope>
    <source>
        <strain evidence="3 4">S3M1</strain>
    </source>
</reference>
<dbReference type="PANTHER" id="PTHR10009:SF18">
    <property type="entry name" value="PROTEIN YELLOW-LIKE PROTEIN"/>
    <property type="match status" value="1"/>
</dbReference>
<dbReference type="PANTHER" id="PTHR10009">
    <property type="entry name" value="PROTEIN YELLOW-RELATED"/>
    <property type="match status" value="1"/>
</dbReference>
<comment type="caution">
    <text evidence="3">The sequence shown here is derived from an EMBL/GenBank/DDBJ whole genome shotgun (WGS) entry which is preliminary data.</text>
</comment>
<protein>
    <submittedName>
        <fullName evidence="3">Sugar lactone lactonase YvrE</fullName>
    </submittedName>
</protein>
<evidence type="ECO:0000256" key="1">
    <source>
        <dbReference type="ARBA" id="ARBA00004613"/>
    </source>
</evidence>
<dbReference type="SUPFAM" id="SSF63829">
    <property type="entry name" value="Calcium-dependent phosphotriesterase"/>
    <property type="match status" value="1"/>
</dbReference>
<dbReference type="Gene3D" id="2.120.10.30">
    <property type="entry name" value="TolB, C-terminal domain"/>
    <property type="match status" value="1"/>
</dbReference>
<dbReference type="Proteomes" id="UP000537204">
    <property type="component" value="Unassembled WGS sequence"/>
</dbReference>
<dbReference type="InterPro" id="IPR011042">
    <property type="entry name" value="6-blade_b-propeller_TolB-like"/>
</dbReference>
<comment type="subcellular location">
    <subcellularLocation>
        <location evidence="1">Secreted</location>
    </subcellularLocation>
</comment>